<proteinExistence type="predicted"/>
<sequence length="221" mass="25339">MDLINLQIHTDVLPAFSFLKNNPTRLLQKEKHLLLTYFKPPNIELFNHSYKGVKVEITESDPIKQLLANDWELVRPFKLAIAKGELVEALNQIETKMLAKSRVGSGVIIDGLVYHWIAYGIRDPSDVINFVKLFFISGYSYEEVVQLFANLTIPKKELLALFLERMNQVYGIGNKSISVLDALDELVPDIETIGSEMEKEQTKETVPEYRSIFKNYRQGGY</sequence>
<name>A0A380K279_9STRE</name>
<dbReference type="AlphaFoldDB" id="A0A380K279"/>
<evidence type="ECO:0000313" key="1">
    <source>
        <dbReference type="EMBL" id="SUN58954.1"/>
    </source>
</evidence>
<organism evidence="1 2">
    <name type="scientific">Streptococcus gallolyticus</name>
    <dbReference type="NCBI Taxonomy" id="315405"/>
    <lineage>
        <taxon>Bacteria</taxon>
        <taxon>Bacillati</taxon>
        <taxon>Bacillota</taxon>
        <taxon>Bacilli</taxon>
        <taxon>Lactobacillales</taxon>
        <taxon>Streptococcaceae</taxon>
        <taxon>Streptococcus</taxon>
    </lineage>
</organism>
<reference evidence="1 2" key="1">
    <citation type="submission" date="2018-06" db="EMBL/GenBank/DDBJ databases">
        <authorList>
            <consortium name="Pathogen Informatics"/>
            <person name="Doyle S."/>
        </authorList>
    </citation>
    <scope>NUCLEOTIDE SEQUENCE [LARGE SCALE GENOMIC DNA]</scope>
    <source>
        <strain evidence="1 2">NCTC13767</strain>
    </source>
</reference>
<dbReference type="Proteomes" id="UP000254510">
    <property type="component" value="Unassembled WGS sequence"/>
</dbReference>
<dbReference type="EMBL" id="UHFM01000006">
    <property type="protein sequence ID" value="SUN58954.1"/>
    <property type="molecule type" value="Genomic_DNA"/>
</dbReference>
<gene>
    <name evidence="1" type="ORF">NCTC13767_00913</name>
</gene>
<accession>A0A380K279</accession>
<evidence type="ECO:0000313" key="2">
    <source>
        <dbReference type="Proteomes" id="UP000254510"/>
    </source>
</evidence>
<protein>
    <submittedName>
        <fullName evidence="1">Phage protein</fullName>
    </submittedName>
</protein>